<dbReference type="Gene3D" id="3.20.20.70">
    <property type="entry name" value="Aldolase class I"/>
    <property type="match status" value="1"/>
</dbReference>
<evidence type="ECO:0000256" key="2">
    <source>
        <dbReference type="ARBA" id="ARBA00023235"/>
    </source>
</evidence>
<evidence type="ECO:0008006" key="4">
    <source>
        <dbReference type="Google" id="ProtNLM"/>
    </source>
</evidence>
<keyword evidence="1" id="KW-0479">Metal-binding</keyword>
<accession>A0A644ZYD8</accession>
<dbReference type="InterPro" id="IPR000056">
    <property type="entry name" value="Ribul_P_3_epim-like"/>
</dbReference>
<dbReference type="InterPro" id="IPR011060">
    <property type="entry name" value="RibuloseP-bd_barrel"/>
</dbReference>
<dbReference type="GO" id="GO:0016857">
    <property type="term" value="F:racemase and epimerase activity, acting on carbohydrates and derivatives"/>
    <property type="evidence" value="ECO:0007669"/>
    <property type="project" value="InterPro"/>
</dbReference>
<keyword evidence="2" id="KW-0413">Isomerase</keyword>
<comment type="caution">
    <text evidence="3">The sequence shown here is derived from an EMBL/GenBank/DDBJ whole genome shotgun (WGS) entry which is preliminary data.</text>
</comment>
<dbReference type="SUPFAM" id="SSF51366">
    <property type="entry name" value="Ribulose-phoshate binding barrel"/>
    <property type="match status" value="1"/>
</dbReference>
<dbReference type="EMBL" id="VSSQ01011093">
    <property type="protein sequence ID" value="MPM45979.1"/>
    <property type="molecule type" value="Genomic_DNA"/>
</dbReference>
<sequence>MPHSPDRIQELSDLARSMNKELIIEVDGGISAETIKACCDAGASAFVAATAIFKYPQGIPAGIQALRNSSC</sequence>
<dbReference type="InterPro" id="IPR013785">
    <property type="entry name" value="Aldolase_TIM"/>
</dbReference>
<dbReference type="Pfam" id="PF00834">
    <property type="entry name" value="Ribul_P_3_epim"/>
    <property type="match status" value="1"/>
</dbReference>
<protein>
    <recommendedName>
        <fullName evidence="4">Ribulose-phosphate 3-epimerase</fullName>
    </recommendedName>
</protein>
<evidence type="ECO:0000313" key="3">
    <source>
        <dbReference type="EMBL" id="MPM45979.1"/>
    </source>
</evidence>
<dbReference type="AlphaFoldDB" id="A0A644ZYD8"/>
<name>A0A644ZYD8_9ZZZZ</name>
<dbReference type="GO" id="GO:0005975">
    <property type="term" value="P:carbohydrate metabolic process"/>
    <property type="evidence" value="ECO:0007669"/>
    <property type="project" value="InterPro"/>
</dbReference>
<gene>
    <name evidence="3" type="ORF">SDC9_92673</name>
</gene>
<organism evidence="3">
    <name type="scientific">bioreactor metagenome</name>
    <dbReference type="NCBI Taxonomy" id="1076179"/>
    <lineage>
        <taxon>unclassified sequences</taxon>
        <taxon>metagenomes</taxon>
        <taxon>ecological metagenomes</taxon>
    </lineage>
</organism>
<proteinExistence type="predicted"/>
<reference evidence="3" key="1">
    <citation type="submission" date="2019-08" db="EMBL/GenBank/DDBJ databases">
        <authorList>
            <person name="Kucharzyk K."/>
            <person name="Murdoch R.W."/>
            <person name="Higgins S."/>
            <person name="Loffler F."/>
        </authorList>
    </citation>
    <scope>NUCLEOTIDE SEQUENCE</scope>
</reference>
<dbReference type="GO" id="GO:0046872">
    <property type="term" value="F:metal ion binding"/>
    <property type="evidence" value="ECO:0007669"/>
    <property type="project" value="UniProtKB-KW"/>
</dbReference>
<evidence type="ECO:0000256" key="1">
    <source>
        <dbReference type="ARBA" id="ARBA00022723"/>
    </source>
</evidence>